<evidence type="ECO:0000313" key="3">
    <source>
        <dbReference type="EMBL" id="TXL67268.1"/>
    </source>
</evidence>
<dbReference type="InterPro" id="IPR005335">
    <property type="entry name" value="Terminase_ssu"/>
</dbReference>
<proteinExistence type="predicted"/>
<reference evidence="3 4" key="1">
    <citation type="submission" date="2019-06" db="EMBL/GenBank/DDBJ databases">
        <title>Quisquiliibacterium sp. nov., isolated from a maize field.</title>
        <authorList>
            <person name="Lin S.-Y."/>
            <person name="Tsai C.-F."/>
            <person name="Young C.-C."/>
        </authorList>
    </citation>
    <scope>NUCLEOTIDE SEQUENCE [LARGE SCALE GENOMIC DNA]</scope>
    <source>
        <strain evidence="3 4">CC-CFT501</strain>
    </source>
</reference>
<dbReference type="AlphaFoldDB" id="A0A5C8P1M2"/>
<evidence type="ECO:0000256" key="1">
    <source>
        <dbReference type="ARBA" id="ARBA00022612"/>
    </source>
</evidence>
<name>A0A5C8P1M2_9BURK</name>
<comment type="caution">
    <text evidence="3">The sequence shown here is derived from an EMBL/GenBank/DDBJ whole genome shotgun (WGS) entry which is preliminary data.</text>
</comment>
<dbReference type="InterPro" id="IPR052404">
    <property type="entry name" value="SPP1-like_terminase"/>
</dbReference>
<evidence type="ECO:0000313" key="4">
    <source>
        <dbReference type="Proteomes" id="UP000321548"/>
    </source>
</evidence>
<dbReference type="InterPro" id="IPR038713">
    <property type="entry name" value="Terminase_Gp1_N_sf"/>
</dbReference>
<dbReference type="OrthoDB" id="8227562at2"/>
<sequence length="197" mass="21789">MTLASMQRLTARQQRFVDEYLIDLNATRAAIRAGYSARTADRIGPELLGKTCVSAAISAAKVARAENVRMDSERVLQRLVEMAEADLADLYDDQGDLLHPNQWPEVWRQGLVAGVETFMVPKGQDADGKVIYAEVRKVKLADRTKLIELIGKHVQVSAFREQVGLSDPQGGPVQVAVAVELPALKKALERVRARQKE</sequence>
<dbReference type="Gene3D" id="1.10.10.1400">
    <property type="entry name" value="Terminase, small subunit, N-terminal DNA-binding domain, HTH motif"/>
    <property type="match status" value="1"/>
</dbReference>
<dbReference type="PANTHER" id="PTHR41328:SF2">
    <property type="entry name" value="TERMINASE SMALL SUBUNIT"/>
    <property type="match status" value="1"/>
</dbReference>
<dbReference type="RefSeq" id="WP_147703516.1">
    <property type="nucleotide sequence ID" value="NZ_VDUY01000002.1"/>
</dbReference>
<organism evidence="3 4">
    <name type="scientific">Zeimonas arvi</name>
    <dbReference type="NCBI Taxonomy" id="2498847"/>
    <lineage>
        <taxon>Bacteria</taxon>
        <taxon>Pseudomonadati</taxon>
        <taxon>Pseudomonadota</taxon>
        <taxon>Betaproteobacteria</taxon>
        <taxon>Burkholderiales</taxon>
        <taxon>Burkholderiaceae</taxon>
        <taxon>Zeimonas</taxon>
    </lineage>
</organism>
<gene>
    <name evidence="3" type="ORF">FHP08_06575</name>
</gene>
<protein>
    <submittedName>
        <fullName evidence="3">Terminase small subunit</fullName>
    </submittedName>
</protein>
<dbReference type="Proteomes" id="UP000321548">
    <property type="component" value="Unassembled WGS sequence"/>
</dbReference>
<dbReference type="Pfam" id="PF03592">
    <property type="entry name" value="Terminase_2"/>
    <property type="match status" value="1"/>
</dbReference>
<keyword evidence="4" id="KW-1185">Reference proteome</keyword>
<keyword evidence="2" id="KW-0231">Viral genome packaging</keyword>
<accession>A0A5C8P1M2</accession>
<dbReference type="GO" id="GO:0051276">
    <property type="term" value="P:chromosome organization"/>
    <property type="evidence" value="ECO:0007669"/>
    <property type="project" value="InterPro"/>
</dbReference>
<dbReference type="PANTHER" id="PTHR41328">
    <property type="entry name" value="TERMINASE SMALL SUBUNIT-RELATED"/>
    <property type="match status" value="1"/>
</dbReference>
<dbReference type="EMBL" id="VDUY01000002">
    <property type="protein sequence ID" value="TXL67268.1"/>
    <property type="molecule type" value="Genomic_DNA"/>
</dbReference>
<keyword evidence="1" id="KW-1188">Viral release from host cell</keyword>
<evidence type="ECO:0000256" key="2">
    <source>
        <dbReference type="ARBA" id="ARBA00023219"/>
    </source>
</evidence>